<dbReference type="EMBL" id="JAODUO010000710">
    <property type="protein sequence ID" value="KAK2175735.1"/>
    <property type="molecule type" value="Genomic_DNA"/>
</dbReference>
<gene>
    <name evidence="1" type="ORF">NP493_711g01038</name>
</gene>
<keyword evidence="2" id="KW-1185">Reference proteome</keyword>
<reference evidence="1" key="1">
    <citation type="journal article" date="2023" name="Mol. Biol. Evol.">
        <title>Third-Generation Sequencing Reveals the Adaptive Role of the Epigenome in Three Deep-Sea Polychaetes.</title>
        <authorList>
            <person name="Perez M."/>
            <person name="Aroh O."/>
            <person name="Sun Y."/>
            <person name="Lan Y."/>
            <person name="Juniper S.K."/>
            <person name="Young C.R."/>
            <person name="Angers B."/>
            <person name="Qian P.Y."/>
        </authorList>
    </citation>
    <scope>NUCLEOTIDE SEQUENCE</scope>
    <source>
        <strain evidence="1">R07B-5</strain>
    </source>
</reference>
<protein>
    <submittedName>
        <fullName evidence="1">Uncharacterized protein</fullName>
    </submittedName>
</protein>
<comment type="caution">
    <text evidence="1">The sequence shown here is derived from an EMBL/GenBank/DDBJ whole genome shotgun (WGS) entry which is preliminary data.</text>
</comment>
<proteinExistence type="predicted"/>
<sequence>MSGKGGEKMAELRREVGLDPAETFTAWSILSPHASRNVKLAEIFLRRDLFFSLSRRFTERRATPSVFPGRLFDPADSHESIDRVLRTLRTLPSPGHATADSAAVRWH</sequence>
<evidence type="ECO:0000313" key="2">
    <source>
        <dbReference type="Proteomes" id="UP001209878"/>
    </source>
</evidence>
<dbReference type="AlphaFoldDB" id="A0AAD9NMR7"/>
<accession>A0AAD9NMR7</accession>
<evidence type="ECO:0000313" key="1">
    <source>
        <dbReference type="EMBL" id="KAK2175735.1"/>
    </source>
</evidence>
<name>A0AAD9NMR7_RIDPI</name>
<organism evidence="1 2">
    <name type="scientific">Ridgeia piscesae</name>
    <name type="common">Tubeworm</name>
    <dbReference type="NCBI Taxonomy" id="27915"/>
    <lineage>
        <taxon>Eukaryota</taxon>
        <taxon>Metazoa</taxon>
        <taxon>Spiralia</taxon>
        <taxon>Lophotrochozoa</taxon>
        <taxon>Annelida</taxon>
        <taxon>Polychaeta</taxon>
        <taxon>Sedentaria</taxon>
        <taxon>Canalipalpata</taxon>
        <taxon>Sabellida</taxon>
        <taxon>Siboglinidae</taxon>
        <taxon>Ridgeia</taxon>
    </lineage>
</organism>
<dbReference type="Proteomes" id="UP001209878">
    <property type="component" value="Unassembled WGS sequence"/>
</dbReference>